<dbReference type="AlphaFoldDB" id="A0A5S4GGS2"/>
<dbReference type="RefSeq" id="WP_138692178.1">
    <property type="nucleotide sequence ID" value="NZ_JBHSAZ010000046.1"/>
</dbReference>
<evidence type="ECO:0000313" key="1">
    <source>
        <dbReference type="EMBL" id="TMR31714.1"/>
    </source>
</evidence>
<gene>
    <name evidence="1" type="ORF">ETD85_24760</name>
</gene>
<sequence>MSRRREGGGLPPHQVDLRDQRIHVQGLGHAYLGDDSTREWPYHPVEVEYRHVQVLQDAVPTTAAGSPA</sequence>
<protein>
    <submittedName>
        <fullName evidence="1">Uncharacterized protein</fullName>
    </submittedName>
</protein>
<name>A0A5S4GGS2_9ACTN</name>
<reference evidence="1 2" key="1">
    <citation type="submission" date="2019-05" db="EMBL/GenBank/DDBJ databases">
        <title>Draft genome sequence of Nonomuraea zeae DSM 100528.</title>
        <authorList>
            <person name="Saricaoglu S."/>
            <person name="Isik K."/>
        </authorList>
    </citation>
    <scope>NUCLEOTIDE SEQUENCE [LARGE SCALE GENOMIC DNA]</scope>
    <source>
        <strain evidence="1 2">DSM 100528</strain>
    </source>
</reference>
<accession>A0A5S4GGS2</accession>
<keyword evidence="2" id="KW-1185">Reference proteome</keyword>
<dbReference type="EMBL" id="VCKX01000079">
    <property type="protein sequence ID" value="TMR31714.1"/>
    <property type="molecule type" value="Genomic_DNA"/>
</dbReference>
<proteinExistence type="predicted"/>
<evidence type="ECO:0000313" key="2">
    <source>
        <dbReference type="Proteomes" id="UP000306628"/>
    </source>
</evidence>
<dbReference type="Proteomes" id="UP000306628">
    <property type="component" value="Unassembled WGS sequence"/>
</dbReference>
<comment type="caution">
    <text evidence="1">The sequence shown here is derived from an EMBL/GenBank/DDBJ whole genome shotgun (WGS) entry which is preliminary data.</text>
</comment>
<organism evidence="1 2">
    <name type="scientific">Nonomuraea zeae</name>
    <dbReference type="NCBI Taxonomy" id="1642303"/>
    <lineage>
        <taxon>Bacteria</taxon>
        <taxon>Bacillati</taxon>
        <taxon>Actinomycetota</taxon>
        <taxon>Actinomycetes</taxon>
        <taxon>Streptosporangiales</taxon>
        <taxon>Streptosporangiaceae</taxon>
        <taxon>Nonomuraea</taxon>
    </lineage>
</organism>